<dbReference type="GO" id="GO:0003677">
    <property type="term" value="F:DNA binding"/>
    <property type="evidence" value="ECO:0007669"/>
    <property type="project" value="UniProtKB-UniRule"/>
</dbReference>
<dbReference type="InterPro" id="IPR001647">
    <property type="entry name" value="HTH_TetR"/>
</dbReference>
<dbReference type="AlphaFoldDB" id="A0A845F4R6"/>
<feature type="domain" description="HTH tetR-type" evidence="5">
    <location>
        <begin position="10"/>
        <end position="70"/>
    </location>
</feature>
<dbReference type="Gene3D" id="1.10.357.10">
    <property type="entry name" value="Tetracycline Repressor, domain 2"/>
    <property type="match status" value="1"/>
</dbReference>
<keyword evidence="1" id="KW-0805">Transcription regulation</keyword>
<dbReference type="InterPro" id="IPR036271">
    <property type="entry name" value="Tet_transcr_reg_TetR-rel_C_sf"/>
</dbReference>
<name>A0A845F4R6_9BACL</name>
<protein>
    <submittedName>
        <fullName evidence="6">TetR family transcriptional regulator</fullName>
    </submittedName>
</protein>
<evidence type="ECO:0000313" key="6">
    <source>
        <dbReference type="EMBL" id="MYL65718.1"/>
    </source>
</evidence>
<gene>
    <name evidence="6" type="ORF">GLW07_20360</name>
</gene>
<evidence type="ECO:0000259" key="5">
    <source>
        <dbReference type="PROSITE" id="PS50977"/>
    </source>
</evidence>
<evidence type="ECO:0000256" key="3">
    <source>
        <dbReference type="ARBA" id="ARBA00023163"/>
    </source>
</evidence>
<reference evidence="6 7" key="1">
    <citation type="submission" date="2019-11" db="EMBL/GenBank/DDBJ databases">
        <title>Genome sequences of 17 halophilic strains isolated from different environments.</title>
        <authorList>
            <person name="Furrow R.E."/>
        </authorList>
    </citation>
    <scope>NUCLEOTIDE SEQUENCE [LARGE SCALE GENOMIC DNA]</scope>
    <source>
        <strain evidence="6 7">22506_14_FS</strain>
    </source>
</reference>
<sequence length="201" mass="23494">MLGVTRMSKLPMSERIERAALPLFARKGFEGTSLSKIAKCVGIKKPSLYAHFASKEDLFFAILQKVNRDYRDFLEMKVQQYRELSTERQLYSLLKDHTTYLENEDLGLLFKRFMLFPPLVLKETFNEQFIQSEEALTNVLLGVVKEGKRRGDIQGDSNVVIDAYICLLDGTFEQLFYYSEVEHEERLQNAWRIFWRGIQGC</sequence>
<dbReference type="EMBL" id="WMEY01000009">
    <property type="protein sequence ID" value="MYL65718.1"/>
    <property type="molecule type" value="Genomic_DNA"/>
</dbReference>
<dbReference type="PANTHER" id="PTHR47506:SF1">
    <property type="entry name" value="HTH-TYPE TRANSCRIPTIONAL REGULATOR YJDC"/>
    <property type="match status" value="1"/>
</dbReference>
<evidence type="ECO:0000313" key="7">
    <source>
        <dbReference type="Proteomes" id="UP000447833"/>
    </source>
</evidence>
<accession>A0A845F4R6</accession>
<dbReference type="PANTHER" id="PTHR47506">
    <property type="entry name" value="TRANSCRIPTIONAL REGULATORY PROTEIN"/>
    <property type="match status" value="1"/>
</dbReference>
<dbReference type="Gene3D" id="1.10.10.60">
    <property type="entry name" value="Homeodomain-like"/>
    <property type="match status" value="1"/>
</dbReference>
<dbReference type="Pfam" id="PF00440">
    <property type="entry name" value="TetR_N"/>
    <property type="match status" value="1"/>
</dbReference>
<organism evidence="6 7">
    <name type="scientific">Guptibacillus hwajinpoensis</name>
    <dbReference type="NCBI Taxonomy" id="208199"/>
    <lineage>
        <taxon>Bacteria</taxon>
        <taxon>Bacillati</taxon>
        <taxon>Bacillota</taxon>
        <taxon>Bacilli</taxon>
        <taxon>Bacillales</taxon>
        <taxon>Guptibacillaceae</taxon>
        <taxon>Guptibacillus</taxon>
    </lineage>
</organism>
<feature type="DNA-binding region" description="H-T-H motif" evidence="4">
    <location>
        <begin position="33"/>
        <end position="52"/>
    </location>
</feature>
<dbReference type="SUPFAM" id="SSF46689">
    <property type="entry name" value="Homeodomain-like"/>
    <property type="match status" value="1"/>
</dbReference>
<keyword evidence="3" id="KW-0804">Transcription</keyword>
<dbReference type="SUPFAM" id="SSF48498">
    <property type="entry name" value="Tetracyclin repressor-like, C-terminal domain"/>
    <property type="match status" value="1"/>
</dbReference>
<dbReference type="PRINTS" id="PR00455">
    <property type="entry name" value="HTHTETR"/>
</dbReference>
<evidence type="ECO:0000256" key="2">
    <source>
        <dbReference type="ARBA" id="ARBA00023125"/>
    </source>
</evidence>
<keyword evidence="2 4" id="KW-0238">DNA-binding</keyword>
<comment type="caution">
    <text evidence="6">The sequence shown here is derived from an EMBL/GenBank/DDBJ whole genome shotgun (WGS) entry which is preliminary data.</text>
</comment>
<dbReference type="Proteomes" id="UP000447833">
    <property type="component" value="Unassembled WGS sequence"/>
</dbReference>
<evidence type="ECO:0000256" key="4">
    <source>
        <dbReference type="PROSITE-ProRule" id="PRU00335"/>
    </source>
</evidence>
<evidence type="ECO:0000256" key="1">
    <source>
        <dbReference type="ARBA" id="ARBA00023015"/>
    </source>
</evidence>
<proteinExistence type="predicted"/>
<dbReference type="InterPro" id="IPR009057">
    <property type="entry name" value="Homeodomain-like_sf"/>
</dbReference>
<dbReference type="PROSITE" id="PS50977">
    <property type="entry name" value="HTH_TETR_2"/>
    <property type="match status" value="1"/>
</dbReference>